<evidence type="ECO:0000313" key="5">
    <source>
        <dbReference type="Proteomes" id="UP000789739"/>
    </source>
</evidence>
<name>A0A9N9FAZ2_9GLOM</name>
<dbReference type="AlphaFoldDB" id="A0A9N9FAZ2"/>
<dbReference type="PANTHER" id="PTHR22691:SF8">
    <property type="entry name" value="PROTEIN SPT2 HOMOLOG"/>
    <property type="match status" value="1"/>
</dbReference>
<dbReference type="GO" id="GO:0042393">
    <property type="term" value="F:histone binding"/>
    <property type="evidence" value="ECO:0007669"/>
    <property type="project" value="TreeGrafter"/>
</dbReference>
<feature type="region of interest" description="Disordered" evidence="3">
    <location>
        <begin position="351"/>
        <end position="384"/>
    </location>
</feature>
<dbReference type="Pfam" id="PF08243">
    <property type="entry name" value="SPT2"/>
    <property type="match status" value="1"/>
</dbReference>
<feature type="compositionally biased region" description="Polar residues" evidence="3">
    <location>
        <begin position="178"/>
        <end position="192"/>
    </location>
</feature>
<dbReference type="InterPro" id="IPR013256">
    <property type="entry name" value="Chromatin_SPT2"/>
</dbReference>
<feature type="compositionally biased region" description="Low complexity" evidence="3">
    <location>
        <begin position="162"/>
        <end position="177"/>
    </location>
</feature>
<keyword evidence="5" id="KW-1185">Reference proteome</keyword>
<dbReference type="GO" id="GO:0006360">
    <property type="term" value="P:transcription by RNA polymerase I"/>
    <property type="evidence" value="ECO:0007669"/>
    <property type="project" value="TreeGrafter"/>
</dbReference>
<evidence type="ECO:0000256" key="2">
    <source>
        <dbReference type="ARBA" id="ARBA00023054"/>
    </source>
</evidence>
<comment type="caution">
    <text evidence="4">The sequence shown here is derived from an EMBL/GenBank/DDBJ whole genome shotgun (WGS) entry which is preliminary data.</text>
</comment>
<dbReference type="GO" id="GO:0003677">
    <property type="term" value="F:DNA binding"/>
    <property type="evidence" value="ECO:0007669"/>
    <property type="project" value="TreeGrafter"/>
</dbReference>
<sequence length="498" mass="54988">MDNTTHKMKASASKALSQKTEFAGAADKKAMSSVRKNGKTSRTVAKVDTDFFANIETPYEDAPATDSSSQKVNIFGRSLRPIEMQSDVYKPKPYGKPPKEIEQGMDARTYFKTKFNPFELIPLGKKSPAPASKSNGTAAKTVPSSPKTARKSTPTPSSFRYATTKSSLTSSASRLTTPSMSYPVNSQTTRIKSQPRPPARPASPTKFGSIATPMPKSKWTSVVLDLDGRRRPPVTPNSEILKRRSGVAVNTTSINSRMPSQNNMRAASQTKTGIVSSATLSQKATIPLKKSTVSRPPSMTASSKRTDTSMKPIAQPSVSKNKSMLQTTLKHPVGKRPPAAPGRLFALFKDSQGGVESSNKKRSASDILSDRTSVTRMNKRIKSDNVPTRQLTNSMRRDASSIRKTLPAKRDIPRPRSHVYDEPVANRIEVQKAIRELFPSRRRTTYDDYDSDSDMEATGLDILDEEERSAMIGRKEDLREEMLEKQRLKARARMAARR</sequence>
<evidence type="ECO:0000313" key="4">
    <source>
        <dbReference type="EMBL" id="CAG8521524.1"/>
    </source>
</evidence>
<comment type="similarity">
    <text evidence="1">Belongs to the SPT2 family.</text>
</comment>
<accession>A0A9N9FAZ2</accession>
<dbReference type="GO" id="GO:0005730">
    <property type="term" value="C:nucleolus"/>
    <property type="evidence" value="ECO:0007669"/>
    <property type="project" value="TreeGrafter"/>
</dbReference>
<feature type="compositionally biased region" description="Polar residues" evidence="3">
    <location>
        <begin position="132"/>
        <end position="161"/>
    </location>
</feature>
<evidence type="ECO:0000256" key="3">
    <source>
        <dbReference type="SAM" id="MobiDB-lite"/>
    </source>
</evidence>
<organism evidence="4 5">
    <name type="scientific">Paraglomus brasilianum</name>
    <dbReference type="NCBI Taxonomy" id="144538"/>
    <lineage>
        <taxon>Eukaryota</taxon>
        <taxon>Fungi</taxon>
        <taxon>Fungi incertae sedis</taxon>
        <taxon>Mucoromycota</taxon>
        <taxon>Glomeromycotina</taxon>
        <taxon>Glomeromycetes</taxon>
        <taxon>Paraglomerales</taxon>
        <taxon>Paraglomeraceae</taxon>
        <taxon>Paraglomus</taxon>
    </lineage>
</organism>
<reference evidence="4" key="1">
    <citation type="submission" date="2021-06" db="EMBL/GenBank/DDBJ databases">
        <authorList>
            <person name="Kallberg Y."/>
            <person name="Tangrot J."/>
            <person name="Rosling A."/>
        </authorList>
    </citation>
    <scope>NUCLEOTIDE SEQUENCE</scope>
    <source>
        <strain evidence="4">BR232B</strain>
    </source>
</reference>
<feature type="region of interest" description="Disordered" evidence="3">
    <location>
        <begin position="122"/>
        <end position="214"/>
    </location>
</feature>
<dbReference type="OrthoDB" id="6259853at2759"/>
<dbReference type="GO" id="GO:0006334">
    <property type="term" value="P:nucleosome assembly"/>
    <property type="evidence" value="ECO:0007669"/>
    <property type="project" value="TreeGrafter"/>
</dbReference>
<keyword evidence="2" id="KW-0175">Coiled coil</keyword>
<evidence type="ECO:0000256" key="1">
    <source>
        <dbReference type="ARBA" id="ARBA00006461"/>
    </source>
</evidence>
<dbReference type="EMBL" id="CAJVPI010000337">
    <property type="protein sequence ID" value="CAG8521524.1"/>
    <property type="molecule type" value="Genomic_DNA"/>
</dbReference>
<feature type="compositionally biased region" description="Polar residues" evidence="3">
    <location>
        <begin position="248"/>
        <end position="284"/>
    </location>
</feature>
<dbReference type="PANTHER" id="PTHR22691">
    <property type="entry name" value="YEAST SPT2-RELATED"/>
    <property type="match status" value="1"/>
</dbReference>
<proteinExistence type="inferred from homology"/>
<feature type="compositionally biased region" description="Polar residues" evidence="3">
    <location>
        <begin position="291"/>
        <end position="303"/>
    </location>
</feature>
<feature type="region of interest" description="Disordered" evidence="3">
    <location>
        <begin position="1"/>
        <end position="43"/>
    </location>
</feature>
<protein>
    <submittedName>
        <fullName evidence="4">9789_t:CDS:1</fullName>
    </submittedName>
</protein>
<feature type="region of interest" description="Disordered" evidence="3">
    <location>
        <begin position="228"/>
        <end position="322"/>
    </location>
</feature>
<gene>
    <name evidence="4" type="ORF">PBRASI_LOCUS3650</name>
</gene>
<dbReference type="Proteomes" id="UP000789739">
    <property type="component" value="Unassembled WGS sequence"/>
</dbReference>
<dbReference type="SMART" id="SM00784">
    <property type="entry name" value="SPT2"/>
    <property type="match status" value="1"/>
</dbReference>